<dbReference type="EMBL" id="JAAVMX010000005">
    <property type="protein sequence ID" value="KAF4508925.1"/>
    <property type="molecule type" value="Genomic_DNA"/>
</dbReference>
<organism evidence="2 3">
    <name type="scientific">Ophiocordyceps sinensis</name>
    <dbReference type="NCBI Taxonomy" id="72228"/>
    <lineage>
        <taxon>Eukaryota</taxon>
        <taxon>Fungi</taxon>
        <taxon>Dikarya</taxon>
        <taxon>Ascomycota</taxon>
        <taxon>Pezizomycotina</taxon>
        <taxon>Sordariomycetes</taxon>
        <taxon>Hypocreomycetidae</taxon>
        <taxon>Hypocreales</taxon>
        <taxon>Ophiocordycipitaceae</taxon>
        <taxon>Ophiocordyceps</taxon>
    </lineage>
</organism>
<proteinExistence type="predicted"/>
<dbReference type="Proteomes" id="UP000557566">
    <property type="component" value="Unassembled WGS sequence"/>
</dbReference>
<feature type="compositionally biased region" description="Basic and acidic residues" evidence="1">
    <location>
        <begin position="93"/>
        <end position="102"/>
    </location>
</feature>
<dbReference type="AlphaFoldDB" id="A0A8H4V601"/>
<feature type="compositionally biased region" description="Low complexity" evidence="1">
    <location>
        <begin position="126"/>
        <end position="141"/>
    </location>
</feature>
<evidence type="ECO:0000313" key="3">
    <source>
        <dbReference type="Proteomes" id="UP000557566"/>
    </source>
</evidence>
<dbReference type="OrthoDB" id="3513524at2759"/>
<protein>
    <recommendedName>
        <fullName evidence="4">DNase1 protein</fullName>
    </recommendedName>
</protein>
<name>A0A8H4V601_9HYPO</name>
<reference evidence="2 3" key="1">
    <citation type="journal article" date="2020" name="Genome Biol. Evol.">
        <title>A new high-quality draft genome assembly of the Chinese cordyceps Ophiocordyceps sinensis.</title>
        <authorList>
            <person name="Shu R."/>
            <person name="Zhang J."/>
            <person name="Meng Q."/>
            <person name="Zhang H."/>
            <person name="Zhou G."/>
            <person name="Li M."/>
            <person name="Wu P."/>
            <person name="Zhao Y."/>
            <person name="Chen C."/>
            <person name="Qin Q."/>
        </authorList>
    </citation>
    <scope>NUCLEOTIDE SEQUENCE [LARGE SCALE GENOMIC DNA]</scope>
    <source>
        <strain evidence="2 3">IOZ07</strain>
    </source>
</reference>
<feature type="compositionally biased region" description="Low complexity" evidence="1">
    <location>
        <begin position="154"/>
        <end position="177"/>
    </location>
</feature>
<comment type="caution">
    <text evidence="2">The sequence shown here is derived from an EMBL/GenBank/DDBJ whole genome shotgun (WGS) entry which is preliminary data.</text>
</comment>
<feature type="compositionally biased region" description="Low complexity" evidence="1">
    <location>
        <begin position="83"/>
        <end position="92"/>
    </location>
</feature>
<evidence type="ECO:0000256" key="1">
    <source>
        <dbReference type="SAM" id="MobiDB-lite"/>
    </source>
</evidence>
<gene>
    <name evidence="2" type="ORF">G6O67_005246</name>
</gene>
<feature type="region of interest" description="Disordered" evidence="1">
    <location>
        <begin position="83"/>
        <end position="185"/>
    </location>
</feature>
<keyword evidence="3" id="KW-1185">Reference proteome</keyword>
<evidence type="ECO:0008006" key="4">
    <source>
        <dbReference type="Google" id="ProtNLM"/>
    </source>
</evidence>
<accession>A0A8H4V601</accession>
<evidence type="ECO:0000313" key="2">
    <source>
        <dbReference type="EMBL" id="KAF4508925.1"/>
    </source>
</evidence>
<sequence>MKGLTKYYALVAVLDALVSARLHHRHDRHSGASPAVQRRALGDDKSGIEFIFEEHSEDGINRINNDEAIKGLDNGTYVVVTSDETPSTTTRTETPDAVHEPTEPPLEEPPQHVKEQTQEVDEQTQKEQTQTQKEQTQTQKEQTQKKQTQKVDEQTQQEQTQPVNEQTQPVNEQTQQPQPQPKEQHASITFWTLDDVQRTIYFVGNPGASEMAPVVVDRQENKTVKFAYNWEGNFYAIQYGWANKPGMLGEVQFAGWLNKTYFDVSAIVNGTDINNVKQMWPMIGQRPMSGCEKFPCDNCYRLPDDRQTKVTDENHLMTTLGSGSPGINFD</sequence>